<dbReference type="EMBL" id="LAZR01024622">
    <property type="protein sequence ID" value="KKL74527.1"/>
    <property type="molecule type" value="Genomic_DNA"/>
</dbReference>
<protein>
    <submittedName>
        <fullName evidence="1">Uncharacterized protein</fullName>
    </submittedName>
</protein>
<dbReference type="AlphaFoldDB" id="A0A0F9HHC3"/>
<proteinExistence type="predicted"/>
<feature type="non-terminal residue" evidence="1">
    <location>
        <position position="1"/>
    </location>
</feature>
<evidence type="ECO:0000313" key="1">
    <source>
        <dbReference type="EMBL" id="KKL74527.1"/>
    </source>
</evidence>
<organism evidence="1">
    <name type="scientific">marine sediment metagenome</name>
    <dbReference type="NCBI Taxonomy" id="412755"/>
    <lineage>
        <taxon>unclassified sequences</taxon>
        <taxon>metagenomes</taxon>
        <taxon>ecological metagenomes</taxon>
    </lineage>
</organism>
<name>A0A0F9HHC3_9ZZZZ</name>
<gene>
    <name evidence="1" type="ORF">LCGC14_2064030</name>
</gene>
<comment type="caution">
    <text evidence="1">The sequence shown here is derived from an EMBL/GenBank/DDBJ whole genome shotgun (WGS) entry which is preliminary data.</text>
</comment>
<reference evidence="1" key="1">
    <citation type="journal article" date="2015" name="Nature">
        <title>Complex archaea that bridge the gap between prokaryotes and eukaryotes.</title>
        <authorList>
            <person name="Spang A."/>
            <person name="Saw J.H."/>
            <person name="Jorgensen S.L."/>
            <person name="Zaremba-Niedzwiedzka K."/>
            <person name="Martijn J."/>
            <person name="Lind A.E."/>
            <person name="van Eijk R."/>
            <person name="Schleper C."/>
            <person name="Guy L."/>
            <person name="Ettema T.J."/>
        </authorList>
    </citation>
    <scope>NUCLEOTIDE SEQUENCE</scope>
</reference>
<sequence>IMLSTYVKVKQFFTNNEAKEYSKSAIGQELGIDGYGMDKIMRELRDEGLVLEIRKSGYSYYKKRTKKDEPYITEVDKKGKKKVIRAADKKPTIKEK</sequence>
<accession>A0A0F9HHC3</accession>